<feature type="domain" description="Late embryogenesis abundant protein LEA-2 subgroup" evidence="7">
    <location>
        <begin position="167"/>
        <end position="270"/>
    </location>
</feature>
<reference evidence="8 9" key="1">
    <citation type="submission" date="2018-04" db="EMBL/GenBank/DDBJ databases">
        <authorList>
            <person name="Vogel A."/>
        </authorList>
    </citation>
    <scope>NUCLEOTIDE SEQUENCE [LARGE SCALE GENOMIC DNA]</scope>
</reference>
<keyword evidence="4 6" id="KW-0472">Membrane</keyword>
<sequence>MSKVIKEPFALINASWARFRFHPHTRAYHSEYRGSSTMSEDRVYPLDSPPSSETSGRFDQPPPLPAKPTPPPGTYIIQVPKEQVFRHPPPENARHSNSPRRRRRRRCVRLRVALCLLAALLAALALAAGVLYLVFRPESPSYAVSAVAIKGLNLTSASTVSPEFDVTIRAENRNDKMGIYYRRGSSATVSHSGVDIGNGELPVLFQPSRNVTDFRVELKGSGIMLGSAVRSSLIRQQRQGQARFKVNVRAPVKIKIGAVKTWVITVKVHCDVTVNALNEKPKLLSKDCNSSVKLFW</sequence>
<gene>
    <name evidence="8" type="ORF">CCAM_LOCUS37217</name>
</gene>
<name>A0A484N2B9_9ASTE</name>
<evidence type="ECO:0000256" key="5">
    <source>
        <dbReference type="SAM" id="MobiDB-lite"/>
    </source>
</evidence>
<feature type="region of interest" description="Disordered" evidence="5">
    <location>
        <begin position="39"/>
        <end position="103"/>
    </location>
</feature>
<dbReference type="OrthoDB" id="1849707at2759"/>
<evidence type="ECO:0000313" key="9">
    <source>
        <dbReference type="Proteomes" id="UP000595140"/>
    </source>
</evidence>
<proteinExistence type="predicted"/>
<keyword evidence="3 6" id="KW-1133">Transmembrane helix</keyword>
<feature type="compositionally biased region" description="Basic and acidic residues" evidence="5">
    <location>
        <begin position="83"/>
        <end position="94"/>
    </location>
</feature>
<comment type="subcellular location">
    <subcellularLocation>
        <location evidence="1">Membrane</location>
        <topology evidence="1">Single-pass membrane protein</topology>
    </subcellularLocation>
</comment>
<keyword evidence="2 6" id="KW-0812">Transmembrane</keyword>
<feature type="transmembrane region" description="Helical" evidence="6">
    <location>
        <begin position="110"/>
        <end position="135"/>
    </location>
</feature>
<feature type="compositionally biased region" description="Pro residues" evidence="5">
    <location>
        <begin position="60"/>
        <end position="73"/>
    </location>
</feature>
<protein>
    <recommendedName>
        <fullName evidence="7">Late embryogenesis abundant protein LEA-2 subgroup domain-containing protein</fullName>
    </recommendedName>
</protein>
<evidence type="ECO:0000256" key="3">
    <source>
        <dbReference type="ARBA" id="ARBA00022989"/>
    </source>
</evidence>
<accession>A0A484N2B9</accession>
<evidence type="ECO:0000256" key="1">
    <source>
        <dbReference type="ARBA" id="ARBA00004167"/>
    </source>
</evidence>
<keyword evidence="9" id="KW-1185">Reference proteome</keyword>
<dbReference type="InterPro" id="IPR004864">
    <property type="entry name" value="LEA_2"/>
</dbReference>
<evidence type="ECO:0000256" key="6">
    <source>
        <dbReference type="SAM" id="Phobius"/>
    </source>
</evidence>
<dbReference type="GO" id="GO:0098542">
    <property type="term" value="P:defense response to other organism"/>
    <property type="evidence" value="ECO:0007669"/>
    <property type="project" value="InterPro"/>
</dbReference>
<organism evidence="8 9">
    <name type="scientific">Cuscuta campestris</name>
    <dbReference type="NCBI Taxonomy" id="132261"/>
    <lineage>
        <taxon>Eukaryota</taxon>
        <taxon>Viridiplantae</taxon>
        <taxon>Streptophyta</taxon>
        <taxon>Embryophyta</taxon>
        <taxon>Tracheophyta</taxon>
        <taxon>Spermatophyta</taxon>
        <taxon>Magnoliopsida</taxon>
        <taxon>eudicotyledons</taxon>
        <taxon>Gunneridae</taxon>
        <taxon>Pentapetalae</taxon>
        <taxon>asterids</taxon>
        <taxon>lamiids</taxon>
        <taxon>Solanales</taxon>
        <taxon>Convolvulaceae</taxon>
        <taxon>Cuscuteae</taxon>
        <taxon>Cuscuta</taxon>
        <taxon>Cuscuta subgen. Grammica</taxon>
        <taxon>Cuscuta sect. Cleistogrammica</taxon>
    </lineage>
</organism>
<evidence type="ECO:0000313" key="8">
    <source>
        <dbReference type="EMBL" id="VFQ95441.1"/>
    </source>
</evidence>
<dbReference type="PANTHER" id="PTHR31234:SF70">
    <property type="entry name" value="LATE EMBRYOGENESIS ABUNDANT PROTEIN LEA-2 SUBGROUP DOMAIN-CONTAINING PROTEIN"/>
    <property type="match status" value="1"/>
</dbReference>
<dbReference type="Pfam" id="PF03168">
    <property type="entry name" value="LEA_2"/>
    <property type="match status" value="1"/>
</dbReference>
<evidence type="ECO:0000256" key="4">
    <source>
        <dbReference type="ARBA" id="ARBA00023136"/>
    </source>
</evidence>
<evidence type="ECO:0000256" key="2">
    <source>
        <dbReference type="ARBA" id="ARBA00022692"/>
    </source>
</evidence>
<dbReference type="EMBL" id="OOIL02005599">
    <property type="protein sequence ID" value="VFQ95441.1"/>
    <property type="molecule type" value="Genomic_DNA"/>
</dbReference>
<dbReference type="AlphaFoldDB" id="A0A484N2B9"/>
<dbReference type="InterPro" id="IPR044839">
    <property type="entry name" value="NDR1-like"/>
</dbReference>
<dbReference type="PANTHER" id="PTHR31234">
    <property type="entry name" value="LATE EMBRYOGENESIS ABUNDANT (LEA) HYDROXYPROLINE-RICH GLYCOPROTEIN FAMILY"/>
    <property type="match status" value="1"/>
</dbReference>
<evidence type="ECO:0000259" key="7">
    <source>
        <dbReference type="Pfam" id="PF03168"/>
    </source>
</evidence>
<dbReference type="GO" id="GO:0005886">
    <property type="term" value="C:plasma membrane"/>
    <property type="evidence" value="ECO:0007669"/>
    <property type="project" value="TreeGrafter"/>
</dbReference>
<dbReference type="Proteomes" id="UP000595140">
    <property type="component" value="Unassembled WGS sequence"/>
</dbReference>